<dbReference type="EnsemblPlants" id="TraesCS4B02G285700.1">
    <property type="protein sequence ID" value="TraesCS4B02G285700.1"/>
    <property type="gene ID" value="TraesCS4B02G285700"/>
</dbReference>
<dbReference type="Gramene" id="TraesCS4B03G0755000.1">
    <property type="protein sequence ID" value="TraesCS4B03G0755000.1.CDS"/>
    <property type="gene ID" value="TraesCS4B03G0755000"/>
</dbReference>
<keyword evidence="2" id="KW-1185">Reference proteome</keyword>
<dbReference type="PANTHER" id="PTHR32133">
    <property type="entry name" value="OS07G0120400 PROTEIN"/>
    <property type="match status" value="1"/>
</dbReference>
<reference evidence="1" key="1">
    <citation type="submission" date="2018-08" db="EMBL/GenBank/DDBJ databases">
        <authorList>
            <person name="Rossello M."/>
        </authorList>
    </citation>
    <scope>NUCLEOTIDE SEQUENCE [LARGE SCALE GENOMIC DNA]</scope>
    <source>
        <strain evidence="1">cv. Chinese Spring</strain>
    </source>
</reference>
<organism evidence="1">
    <name type="scientific">Triticum aestivum</name>
    <name type="common">Wheat</name>
    <dbReference type="NCBI Taxonomy" id="4565"/>
    <lineage>
        <taxon>Eukaryota</taxon>
        <taxon>Viridiplantae</taxon>
        <taxon>Streptophyta</taxon>
        <taxon>Embryophyta</taxon>
        <taxon>Tracheophyta</taxon>
        <taxon>Spermatophyta</taxon>
        <taxon>Magnoliopsida</taxon>
        <taxon>Liliopsida</taxon>
        <taxon>Poales</taxon>
        <taxon>Poaceae</taxon>
        <taxon>BOP clade</taxon>
        <taxon>Pooideae</taxon>
        <taxon>Triticodae</taxon>
        <taxon>Triticeae</taxon>
        <taxon>Triticinae</taxon>
        <taxon>Triticum</taxon>
    </lineage>
</organism>
<evidence type="ECO:0000313" key="1">
    <source>
        <dbReference type="EnsemblPlants" id="TraesCS4B02G285700.1"/>
    </source>
</evidence>
<dbReference type="Gramene" id="TraesRN4B0100784200.1">
    <property type="protein sequence ID" value="TraesRN4B0100784200.1"/>
    <property type="gene ID" value="TraesRN4B0100784200"/>
</dbReference>
<name>A0A3B6IV07_WHEAT</name>
<reference evidence="1" key="2">
    <citation type="submission" date="2018-10" db="UniProtKB">
        <authorList>
            <consortium name="EnsemblPlants"/>
        </authorList>
    </citation>
    <scope>IDENTIFICATION</scope>
</reference>
<proteinExistence type="predicted"/>
<dbReference type="Proteomes" id="UP000019116">
    <property type="component" value="Chromosome 4B"/>
</dbReference>
<dbReference type="OrthoDB" id="625451at2759"/>
<dbReference type="Gramene" id="TraesCLE_scaffold_004158_01G000200.1">
    <property type="protein sequence ID" value="TraesCLE_scaffold_004158_01G000200.1"/>
    <property type="gene ID" value="TraesCLE_scaffold_004158_01G000200"/>
</dbReference>
<dbReference type="Gramene" id="TraesCAD_scaffold_058267_01G000200.1">
    <property type="protein sequence ID" value="TraesCAD_scaffold_058267_01G000200.1"/>
    <property type="gene ID" value="TraesCAD_scaffold_058267_01G000200"/>
</dbReference>
<dbReference type="InterPro" id="IPR036047">
    <property type="entry name" value="F-box-like_dom_sf"/>
</dbReference>
<evidence type="ECO:0008006" key="3">
    <source>
        <dbReference type="Google" id="ProtNLM"/>
    </source>
</evidence>
<dbReference type="Gramene" id="TraesROB_scaffold_038688_01G000200.1">
    <property type="protein sequence ID" value="TraesROB_scaffold_038688_01G000200.1"/>
    <property type="gene ID" value="TraesROB_scaffold_038688_01G000200"/>
</dbReference>
<dbReference type="SUPFAM" id="SSF50965">
    <property type="entry name" value="Galactose oxidase, central domain"/>
    <property type="match status" value="1"/>
</dbReference>
<dbReference type="InterPro" id="IPR011043">
    <property type="entry name" value="Gal_Oxase/kelch_b-propeller"/>
</dbReference>
<dbReference type="SUPFAM" id="SSF81383">
    <property type="entry name" value="F-box domain"/>
    <property type="match status" value="1"/>
</dbReference>
<dbReference type="OMA" id="QHRVIEL"/>
<evidence type="ECO:0000313" key="2">
    <source>
        <dbReference type="Proteomes" id="UP000019116"/>
    </source>
</evidence>
<accession>A0A3B6IV07</accession>
<dbReference type="Gramene" id="TraesCS4B02G285700.1">
    <property type="protein sequence ID" value="TraesCS4B02G285700.1"/>
    <property type="gene ID" value="TraesCS4B02G285700"/>
</dbReference>
<dbReference type="PANTHER" id="PTHR32133:SF408">
    <property type="entry name" value="OS07G0120400 PROTEIN"/>
    <property type="match status" value="1"/>
</dbReference>
<dbReference type="Gramene" id="TraesWEE_scaffold_032683_01G000200.1">
    <property type="protein sequence ID" value="TraesWEE_scaffold_032683_01G000200.1"/>
    <property type="gene ID" value="TraesWEE_scaffold_032683_01G000200"/>
</dbReference>
<sequence>MDSPPPQRGRHSPPALPDDDGMLCIFLRIPPDDPARLVCKGWRRTLADPQFCRLYREFNGAPPVLGPDRYPCSWKAVDSRHGRILLEDMGSGGFVVWDPITNGHWGMKFPSVNRQRWTGAVLCAKEGCDHLGCHGPSFLVAFVSCIYQNNTVTTSACVYSSEFGVWSRMISVEHPKRVNNTVRSILVGSTLYFPFDRSFSVLEYKLGEQKLSIINGPSVDRRQRHVLISAEDGVLMFAGMRGSKLYLWSTVVGPDGSSAWAQHRVIELEKLLPPIAFTPKPHSGVPHESGPNVSGFADGIIFLSTMAGLFTVELNSGRTKKGILYNALGSGCHCHDMDHPSINMNLLLFSNDEFWSFLNIG</sequence>
<dbReference type="AlphaFoldDB" id="A0A3B6IV07"/>
<protein>
    <recommendedName>
        <fullName evidence="3">F-box domain-containing protein</fullName>
    </recommendedName>
</protein>